<feature type="transmembrane region" description="Helical" evidence="1">
    <location>
        <begin position="15"/>
        <end position="37"/>
    </location>
</feature>
<proteinExistence type="predicted"/>
<organism evidence="2 3">
    <name type="scientific">Christiangramia crocea</name>
    <dbReference type="NCBI Taxonomy" id="2904124"/>
    <lineage>
        <taxon>Bacteria</taxon>
        <taxon>Pseudomonadati</taxon>
        <taxon>Bacteroidota</taxon>
        <taxon>Flavobacteriia</taxon>
        <taxon>Flavobacteriales</taxon>
        <taxon>Flavobacteriaceae</taxon>
        <taxon>Christiangramia</taxon>
    </lineage>
</organism>
<evidence type="ECO:0000256" key="1">
    <source>
        <dbReference type="SAM" id="Phobius"/>
    </source>
</evidence>
<reference evidence="2" key="1">
    <citation type="submission" date="2021-12" db="EMBL/GenBank/DDBJ databases">
        <title>Description of Gramella crocea sp. nov., a new bacterium isolated from activated sludge.</title>
        <authorList>
            <person name="Zhang X."/>
        </authorList>
    </citation>
    <scope>NUCLEOTIDE SEQUENCE</scope>
    <source>
        <strain evidence="2">YB25</strain>
    </source>
</reference>
<keyword evidence="1" id="KW-1133">Transmembrane helix</keyword>
<dbReference type="Gene3D" id="3.30.300.250">
    <property type="match status" value="1"/>
</dbReference>
<dbReference type="EMBL" id="JAJSON010000009">
    <property type="protein sequence ID" value="MCG9970586.1"/>
    <property type="molecule type" value="Genomic_DNA"/>
</dbReference>
<keyword evidence="3" id="KW-1185">Reference proteome</keyword>
<gene>
    <name evidence="2" type="ORF">LU635_02965</name>
</gene>
<evidence type="ECO:0000313" key="3">
    <source>
        <dbReference type="Proteomes" id="UP001139344"/>
    </source>
</evidence>
<dbReference type="Proteomes" id="UP001139344">
    <property type="component" value="Unassembled WGS sequence"/>
</dbReference>
<keyword evidence="1" id="KW-0812">Transmembrane</keyword>
<comment type="caution">
    <text evidence="2">The sequence shown here is derived from an EMBL/GenBank/DDBJ whole genome shotgun (WGS) entry which is preliminary data.</text>
</comment>
<dbReference type="RefSeq" id="WP_240096025.1">
    <property type="nucleotide sequence ID" value="NZ_JAJSON010000009.1"/>
</dbReference>
<name>A0A9X1UUY8_9FLAO</name>
<evidence type="ECO:0000313" key="2">
    <source>
        <dbReference type="EMBL" id="MCG9970586.1"/>
    </source>
</evidence>
<sequence>MSMEKPVESTKRKKLIQFASFAITFVITFFAVQYFFFGNNNVEEQLKAAEKQVNAVTPKMIDGYSRLDSASAVGDRIFKYHYTLVEYSREQVNVDTVNKYIRPGIIENVKTSPDMKYFRDHEITMSYNYYDKEGEFVMTIEVTPEMY</sequence>
<dbReference type="AlphaFoldDB" id="A0A9X1UUY8"/>
<keyword evidence="1" id="KW-0472">Membrane</keyword>
<accession>A0A9X1UUY8</accession>
<protein>
    <submittedName>
        <fullName evidence="2">Uncharacterized protein</fullName>
    </submittedName>
</protein>